<feature type="region of interest" description="Disordered" evidence="1">
    <location>
        <begin position="72"/>
        <end position="97"/>
    </location>
</feature>
<evidence type="ECO:0000256" key="1">
    <source>
        <dbReference type="SAM" id="MobiDB-lite"/>
    </source>
</evidence>
<feature type="compositionally biased region" description="Polar residues" evidence="1">
    <location>
        <begin position="79"/>
        <end position="97"/>
    </location>
</feature>
<accession>A0AAD9L3H7</accession>
<feature type="region of interest" description="Disordered" evidence="1">
    <location>
        <begin position="1"/>
        <end position="52"/>
    </location>
</feature>
<sequence length="97" mass="10512">MFRRDICGRGSSQKKNKIKAISSVADGGDLRAPFTTPSPWDRSRASSFETDPLPMKYTASGSEVGACAPIEVPDHRKLSQPSLTRSATMGNGRNEQN</sequence>
<proteinExistence type="predicted"/>
<dbReference type="EMBL" id="JAODUO010000341">
    <property type="protein sequence ID" value="KAK2182674.1"/>
    <property type="molecule type" value="Genomic_DNA"/>
</dbReference>
<organism evidence="2 3">
    <name type="scientific">Ridgeia piscesae</name>
    <name type="common">Tubeworm</name>
    <dbReference type="NCBI Taxonomy" id="27915"/>
    <lineage>
        <taxon>Eukaryota</taxon>
        <taxon>Metazoa</taxon>
        <taxon>Spiralia</taxon>
        <taxon>Lophotrochozoa</taxon>
        <taxon>Annelida</taxon>
        <taxon>Polychaeta</taxon>
        <taxon>Sedentaria</taxon>
        <taxon>Canalipalpata</taxon>
        <taxon>Sabellida</taxon>
        <taxon>Siboglinidae</taxon>
        <taxon>Ridgeia</taxon>
    </lineage>
</organism>
<protein>
    <submittedName>
        <fullName evidence="2">Uncharacterized protein</fullName>
    </submittedName>
</protein>
<dbReference type="AlphaFoldDB" id="A0AAD9L3H7"/>
<reference evidence="2" key="1">
    <citation type="journal article" date="2023" name="Mol. Biol. Evol.">
        <title>Third-Generation Sequencing Reveals the Adaptive Role of the Epigenome in Three Deep-Sea Polychaetes.</title>
        <authorList>
            <person name="Perez M."/>
            <person name="Aroh O."/>
            <person name="Sun Y."/>
            <person name="Lan Y."/>
            <person name="Juniper S.K."/>
            <person name="Young C.R."/>
            <person name="Angers B."/>
            <person name="Qian P.Y."/>
        </authorList>
    </citation>
    <scope>NUCLEOTIDE SEQUENCE</scope>
    <source>
        <strain evidence="2">R07B-5</strain>
    </source>
</reference>
<gene>
    <name evidence="2" type="ORF">NP493_341g02012</name>
</gene>
<evidence type="ECO:0000313" key="2">
    <source>
        <dbReference type="EMBL" id="KAK2182674.1"/>
    </source>
</evidence>
<name>A0AAD9L3H7_RIDPI</name>
<dbReference type="Proteomes" id="UP001209878">
    <property type="component" value="Unassembled WGS sequence"/>
</dbReference>
<evidence type="ECO:0000313" key="3">
    <source>
        <dbReference type="Proteomes" id="UP001209878"/>
    </source>
</evidence>
<keyword evidence="3" id="KW-1185">Reference proteome</keyword>
<comment type="caution">
    <text evidence="2">The sequence shown here is derived from an EMBL/GenBank/DDBJ whole genome shotgun (WGS) entry which is preliminary data.</text>
</comment>